<protein>
    <submittedName>
        <fullName evidence="2">Uncharacterized protein</fullName>
    </submittedName>
</protein>
<accession>A0A3P7PQC5</accession>
<name>A0A3P7PQC5_9FIRM</name>
<reference evidence="2 3" key="1">
    <citation type="submission" date="2018-09" db="EMBL/GenBank/DDBJ databases">
        <authorList>
            <person name="Postec A."/>
        </authorList>
    </citation>
    <scope>NUCLEOTIDE SEQUENCE [LARGE SCALE GENOMIC DNA]</scope>
    <source>
        <strain evidence="2">70B-A</strain>
    </source>
</reference>
<keyword evidence="1" id="KW-0472">Membrane</keyword>
<dbReference type="Proteomes" id="UP000279029">
    <property type="component" value="Chromosome"/>
</dbReference>
<keyword evidence="1" id="KW-0812">Transmembrane</keyword>
<dbReference type="AlphaFoldDB" id="A0A3P7PQC5"/>
<proteinExistence type="predicted"/>
<evidence type="ECO:0000313" key="3">
    <source>
        <dbReference type="Proteomes" id="UP000279029"/>
    </source>
</evidence>
<keyword evidence="3" id="KW-1185">Reference proteome</keyword>
<keyword evidence="1" id="KW-1133">Transmembrane helix</keyword>
<evidence type="ECO:0000256" key="1">
    <source>
        <dbReference type="SAM" id="Phobius"/>
    </source>
</evidence>
<dbReference type="KEGG" id="cbar:PATL70BA_0730"/>
<feature type="transmembrane region" description="Helical" evidence="1">
    <location>
        <begin position="6"/>
        <end position="33"/>
    </location>
</feature>
<dbReference type="RefSeq" id="WP_125136079.1">
    <property type="nucleotide sequence ID" value="NZ_LR130778.1"/>
</dbReference>
<dbReference type="EMBL" id="LR130778">
    <property type="protein sequence ID" value="VDN46597.1"/>
    <property type="molecule type" value="Genomic_DNA"/>
</dbReference>
<evidence type="ECO:0000313" key="2">
    <source>
        <dbReference type="EMBL" id="VDN46597.1"/>
    </source>
</evidence>
<organism evidence="2 3">
    <name type="scientific">Petrocella atlantisensis</name>
    <dbReference type="NCBI Taxonomy" id="2173034"/>
    <lineage>
        <taxon>Bacteria</taxon>
        <taxon>Bacillati</taxon>
        <taxon>Bacillota</taxon>
        <taxon>Clostridia</taxon>
        <taxon>Lachnospirales</taxon>
        <taxon>Vallitaleaceae</taxon>
        <taxon>Petrocella</taxon>
    </lineage>
</organism>
<sequence length="62" mass="6832">MNAVAGIGFSIVIIIYALFMITLVGLSIFIMVLGIKIAFRAIKALDIYIEKNKTVEDQSEVI</sequence>
<gene>
    <name evidence="2" type="ORF">PATL70BA_0730</name>
</gene>